<dbReference type="RefSeq" id="XP_020045614.1">
    <property type="nucleotide sequence ID" value="XM_020192014.1"/>
</dbReference>
<protein>
    <recommendedName>
        <fullName evidence="1">NAA35-like N-terminal domain-containing protein</fullName>
    </recommendedName>
</protein>
<sequence length="269" mass="31102">MSSDSTSSESDCIDITAEFLQAAKNIPNGQVVKSDLFSLLEGTRGLEILNLKLDTTLIKLSKEEENFNTELPLNLDYTLSICDKLLRHVFLWLNNSTLTSTVLSCRYMENLLVNYSKNVLFGINVCNFFDPADDEINIIIEKQQNISQIARKLKDYNFQLKNRENRENSESELMKEMNENQNLVLVHKILRSFFLGICHFILFSLTLSHTGLLLEEEDINTQSMDLTFLDYVDLKLILKEISSSIDWLENEFNYEMSSEIDKIENVELK</sequence>
<dbReference type="GeneID" id="30965650"/>
<evidence type="ECO:0000259" key="1">
    <source>
        <dbReference type="Pfam" id="PF04112"/>
    </source>
</evidence>
<evidence type="ECO:0000313" key="2">
    <source>
        <dbReference type="EMBL" id="ODV59307.1"/>
    </source>
</evidence>
<name>A0A1D2VCV5_9ASCO</name>
<dbReference type="PANTHER" id="PTHR21373:SF0">
    <property type="entry name" value="N-ALPHA-ACETYLTRANSFERASE 35, NATC AUXILIARY SUBUNIT"/>
    <property type="match status" value="1"/>
</dbReference>
<dbReference type="Proteomes" id="UP000095038">
    <property type="component" value="Unassembled WGS sequence"/>
</dbReference>
<dbReference type="AlphaFoldDB" id="A0A1D2VCV5"/>
<accession>A0A1D2VCV5</accession>
<dbReference type="EMBL" id="KV454487">
    <property type="protein sequence ID" value="ODV59307.1"/>
    <property type="molecule type" value="Genomic_DNA"/>
</dbReference>
<dbReference type="OrthoDB" id="269405at2759"/>
<keyword evidence="3" id="KW-1185">Reference proteome</keyword>
<reference evidence="3" key="1">
    <citation type="submission" date="2016-05" db="EMBL/GenBank/DDBJ databases">
        <title>Comparative genomics of biotechnologically important yeasts.</title>
        <authorList>
            <consortium name="DOE Joint Genome Institute"/>
            <person name="Riley R."/>
            <person name="Haridas S."/>
            <person name="Wolfe K.H."/>
            <person name="Lopes M.R."/>
            <person name="Hittinger C.T."/>
            <person name="Goker M."/>
            <person name="Salamov A."/>
            <person name="Wisecaver J."/>
            <person name="Long T.M."/>
            <person name="Aerts A.L."/>
            <person name="Barry K."/>
            <person name="Choi C."/>
            <person name="Clum A."/>
            <person name="Coughlan A.Y."/>
            <person name="Deshpande S."/>
            <person name="Douglass A.P."/>
            <person name="Hanson S.J."/>
            <person name="Klenk H.-P."/>
            <person name="Labutti K."/>
            <person name="Lapidus A."/>
            <person name="Lindquist E."/>
            <person name="Lipzen A."/>
            <person name="Meier-Kolthoff J.P."/>
            <person name="Ohm R.A."/>
            <person name="Otillar R.P."/>
            <person name="Pangilinan J."/>
            <person name="Peng Y."/>
            <person name="Rokas A."/>
            <person name="Rosa C.A."/>
            <person name="Scheuner C."/>
            <person name="Sibirny A.A."/>
            <person name="Slot J.C."/>
            <person name="Stielow J.B."/>
            <person name="Sun H."/>
            <person name="Kurtzman C.P."/>
            <person name="Blackwell M."/>
            <person name="Grigoriev I.V."/>
            <person name="Jeffries T.W."/>
        </authorList>
    </citation>
    <scope>NUCLEOTIDE SEQUENCE [LARGE SCALE GENOMIC DNA]</scope>
    <source>
        <strain evidence="3">DSM 1968</strain>
    </source>
</reference>
<dbReference type="STRING" id="1344418.A0A1D2VCV5"/>
<organism evidence="2 3">
    <name type="scientific">Ascoidea rubescens DSM 1968</name>
    <dbReference type="NCBI Taxonomy" id="1344418"/>
    <lineage>
        <taxon>Eukaryota</taxon>
        <taxon>Fungi</taxon>
        <taxon>Dikarya</taxon>
        <taxon>Ascomycota</taxon>
        <taxon>Saccharomycotina</taxon>
        <taxon>Saccharomycetes</taxon>
        <taxon>Ascoideaceae</taxon>
        <taxon>Ascoidea</taxon>
    </lineage>
</organism>
<dbReference type="InterPro" id="IPR057983">
    <property type="entry name" value="NAA35-like_N"/>
</dbReference>
<dbReference type="InterPro" id="IPR007244">
    <property type="entry name" value="Naa35_N"/>
</dbReference>
<evidence type="ECO:0000313" key="3">
    <source>
        <dbReference type="Proteomes" id="UP000095038"/>
    </source>
</evidence>
<gene>
    <name evidence="2" type="ORF">ASCRUDRAFT_72022</name>
</gene>
<dbReference type="PANTHER" id="PTHR21373">
    <property type="entry name" value="GLUCOSE REPRESSIBLE PROTEIN MAK10"/>
    <property type="match status" value="1"/>
</dbReference>
<dbReference type="Pfam" id="PF04112">
    <property type="entry name" value="Mak10"/>
    <property type="match status" value="1"/>
</dbReference>
<dbReference type="GO" id="GO:0031417">
    <property type="term" value="C:NatC complex"/>
    <property type="evidence" value="ECO:0007669"/>
    <property type="project" value="InterPro"/>
</dbReference>
<feature type="domain" description="NAA35-like N-terminal" evidence="1">
    <location>
        <begin position="29"/>
        <end position="235"/>
    </location>
</feature>
<dbReference type="InParanoid" id="A0A1D2VCV5"/>
<proteinExistence type="predicted"/>